<comment type="caution">
    <text evidence="1">The sequence shown here is derived from an EMBL/GenBank/DDBJ whole genome shotgun (WGS) entry which is preliminary data.</text>
</comment>
<evidence type="ECO:0000313" key="2">
    <source>
        <dbReference type="Proteomes" id="UP000518288"/>
    </source>
</evidence>
<dbReference type="Proteomes" id="UP000518288">
    <property type="component" value="Unassembled WGS sequence"/>
</dbReference>
<evidence type="ECO:0000313" key="1">
    <source>
        <dbReference type="EMBL" id="NYG31276.1"/>
    </source>
</evidence>
<name>A0A7Y9QUR2_9BURK</name>
<gene>
    <name evidence="1" type="ORF">BDD16_000262</name>
</gene>
<dbReference type="EMBL" id="JACCFH010000001">
    <property type="protein sequence ID" value="NYG31276.1"/>
    <property type="molecule type" value="Genomic_DNA"/>
</dbReference>
<protein>
    <submittedName>
        <fullName evidence="1">Uncharacterized protein</fullName>
    </submittedName>
</protein>
<proteinExistence type="predicted"/>
<dbReference type="RefSeq" id="WP_179632282.1">
    <property type="nucleotide sequence ID" value="NZ_CAXYYM010000031.1"/>
</dbReference>
<sequence length="136" mass="14395">MTTSAHRSLADIQRQIHALGTAVPFVVHHRLSRLAAAGAQPSAVDQEEFTAMGMEKIAALQESLQAMMLASLDASQKLATAYAHWSTIPWSVAPTQAAWTLMTDTPLAVLSAGLSPVSERASDNARRLGHTPVGAP</sequence>
<keyword evidence="2" id="KW-1185">Reference proteome</keyword>
<dbReference type="AlphaFoldDB" id="A0A7Y9QUR2"/>
<reference evidence="1 2" key="1">
    <citation type="submission" date="2020-07" db="EMBL/GenBank/DDBJ databases">
        <title>Genomic Encyclopedia of Archaeal and Bacterial Type Strains, Phase II (KMG-II): from individual species to whole genera.</title>
        <authorList>
            <person name="Goeker M."/>
        </authorList>
    </citation>
    <scope>NUCLEOTIDE SEQUENCE [LARGE SCALE GENOMIC DNA]</scope>
    <source>
        <strain evidence="1 2">DSM 21226</strain>
    </source>
</reference>
<accession>A0A7Y9QUR2</accession>
<organism evidence="1 2">
    <name type="scientific">Sphaerotilus montanus</name>
    <dbReference type="NCBI Taxonomy" id="522889"/>
    <lineage>
        <taxon>Bacteria</taxon>
        <taxon>Pseudomonadati</taxon>
        <taxon>Pseudomonadota</taxon>
        <taxon>Betaproteobacteria</taxon>
        <taxon>Burkholderiales</taxon>
        <taxon>Sphaerotilaceae</taxon>
        <taxon>Sphaerotilus</taxon>
    </lineage>
</organism>